<dbReference type="Gene3D" id="1.10.10.10">
    <property type="entry name" value="Winged helix-like DNA-binding domain superfamily/Winged helix DNA-binding domain"/>
    <property type="match status" value="1"/>
</dbReference>
<evidence type="ECO:0000259" key="2">
    <source>
        <dbReference type="Pfam" id="PF01051"/>
    </source>
</evidence>
<protein>
    <submittedName>
        <fullName evidence="3">Initiator RepB protein</fullName>
    </submittedName>
</protein>
<dbReference type="KEGG" id="bsa:Bacsa_3691"/>
<dbReference type="GO" id="GO:0006270">
    <property type="term" value="P:DNA replication initiation"/>
    <property type="evidence" value="ECO:0007669"/>
    <property type="project" value="InterPro"/>
</dbReference>
<geneLocation type="plasmid" evidence="3 4">
    <name>pBACSA01</name>
</geneLocation>
<dbReference type="InterPro" id="IPR036388">
    <property type="entry name" value="WH-like_DNA-bd_sf"/>
</dbReference>
<dbReference type="Proteomes" id="UP000007486">
    <property type="component" value="Plasmid pBACSA01"/>
</dbReference>
<dbReference type="AlphaFoldDB" id="F0R991"/>
<dbReference type="SUPFAM" id="SSF46785">
    <property type="entry name" value="Winged helix' DNA-binding domain"/>
    <property type="match status" value="1"/>
</dbReference>
<proteinExistence type="inferred from homology"/>
<evidence type="ECO:0000256" key="1">
    <source>
        <dbReference type="ARBA" id="ARBA00038283"/>
    </source>
</evidence>
<dbReference type="Pfam" id="PF01051">
    <property type="entry name" value="Rep3_N"/>
    <property type="match status" value="1"/>
</dbReference>
<dbReference type="InterPro" id="IPR036390">
    <property type="entry name" value="WH_DNA-bd_sf"/>
</dbReference>
<dbReference type="InterPro" id="IPR000525">
    <property type="entry name" value="Initiator_Rep_WH1"/>
</dbReference>
<sequence length="375" mass="44007">MVKQKKEILKGEIVRIRKGHPRTNKPVVLPDNPTWLKQPNLITLMAGDFKTVQIRILIAVIEKLQNAIEQSILYLNKYGTAIPFEQLTLFQEEQASDSITIDIAYKDLGVSSDQYSEVKAMLRKLVSIPVEFDAKDPITGEECWQISGLFTKVNIPKTPYARSFSIKMDKLVATAFINVDKGFTRYIKEIAFNAQSRYTIRMYMLISSWKDQGGFSIYLDRFRKYLKLENKYKDFKDLYRRVIRPVYDDLFEKADCWFEVAEVYKLKSDLQPYKLNFKVIKSAPSKKEEEMLRIQLTNIRNVCMRHLHMSSEQVDRLVKNVNLSNYQKVMDKILFLHEYINKHWKEINDIPEYCLTSVLKEIEDNPGIIGKDEEK</sequence>
<evidence type="ECO:0000313" key="4">
    <source>
        <dbReference type="Proteomes" id="UP000007486"/>
    </source>
</evidence>
<keyword evidence="4" id="KW-1185">Reference proteome</keyword>
<feature type="domain" description="Initiator Rep protein WH1" evidence="2">
    <location>
        <begin position="36"/>
        <end position="206"/>
    </location>
</feature>
<dbReference type="GO" id="GO:0003887">
    <property type="term" value="F:DNA-directed DNA polymerase activity"/>
    <property type="evidence" value="ECO:0007669"/>
    <property type="project" value="InterPro"/>
</dbReference>
<gene>
    <name evidence="3" type="ordered locus">Bacsa_3691</name>
</gene>
<reference evidence="3 4" key="2">
    <citation type="submission" date="2011-02" db="EMBL/GenBank/DDBJ databases">
        <title>The complete sequence of plasmid1 of Bacteroides salanitronis DSM 18170.</title>
        <authorList>
            <consortium name="US DOE Joint Genome Institute (JGI-PGF)"/>
            <person name="Lucas S."/>
            <person name="Copeland A."/>
            <person name="Lapidus A."/>
            <person name="Goodwin L."/>
            <person name="Pitluck S."/>
            <person name="Kyrpides N."/>
            <person name="Mavromatis K."/>
            <person name="Ivanova N."/>
            <person name="Mikhailova N."/>
            <person name="Teshima H."/>
            <person name="Misra M."/>
            <person name="Detter J.C."/>
            <person name="Han C."/>
            <person name="Larimer F."/>
            <person name="Land M."/>
            <person name="Hauser L."/>
            <person name="Markowitz V."/>
            <person name="Cheng J.-F."/>
            <person name="Hugenholtz P."/>
            <person name="Woyke T."/>
            <person name="Wu D."/>
            <person name="Gronow S."/>
            <person name="Wellnitz S."/>
            <person name="Brambilla E."/>
            <person name="Klenk H.-P."/>
            <person name="Eisen J.A."/>
        </authorList>
    </citation>
    <scope>NUCLEOTIDE SEQUENCE [LARGE SCALE GENOMIC DNA]</scope>
    <source>
        <strain evidence="3 4">DSM 18170</strain>
        <plasmid evidence="3 4">pBACSA01</plasmid>
    </source>
</reference>
<dbReference type="HOGENOM" id="CLU_041017_0_0_10"/>
<dbReference type="RefSeq" id="WP_013619565.1">
    <property type="nucleotide sequence ID" value="NC_015165.1"/>
</dbReference>
<organism evidence="3 4">
    <name type="scientific">Phocaeicola salanitronis (strain DSM 18170 / JCM 13657 / CCUG 60908 / BL78)</name>
    <name type="common">Bacteroides salanitronis</name>
    <dbReference type="NCBI Taxonomy" id="667015"/>
    <lineage>
        <taxon>Bacteria</taxon>
        <taxon>Pseudomonadati</taxon>
        <taxon>Bacteroidota</taxon>
        <taxon>Bacteroidia</taxon>
        <taxon>Bacteroidales</taxon>
        <taxon>Bacteroidaceae</taxon>
        <taxon>Phocaeicola</taxon>
    </lineage>
</organism>
<evidence type="ECO:0000313" key="3">
    <source>
        <dbReference type="EMBL" id="ADY38212.1"/>
    </source>
</evidence>
<reference evidence="4" key="1">
    <citation type="journal article" date="2011" name="Stand. Genomic Sci.">
        <title>Complete genome sequence of Bacteroides salanitronis type strain (BL78).</title>
        <authorList>
            <person name="Gronow S."/>
            <person name="Held B."/>
            <person name="Lucas S."/>
            <person name="Lapidus A."/>
            <person name="Del Rio T.G."/>
            <person name="Nolan M."/>
            <person name="Tice H."/>
            <person name="Deshpande S."/>
            <person name="Cheng J.F."/>
            <person name="Pitluck S."/>
            <person name="Liolios K."/>
            <person name="Pagani I."/>
            <person name="Ivanova N."/>
            <person name="Mavromatis K."/>
            <person name="Pati A."/>
            <person name="Tapia R."/>
            <person name="Han C."/>
            <person name="Goodwin L."/>
            <person name="Chen A."/>
            <person name="Palaniappan K."/>
            <person name="Land M."/>
            <person name="Hauser L."/>
            <person name="Chang Y.J."/>
            <person name="Jeffries C.D."/>
            <person name="Brambilla E.M."/>
            <person name="Rohde M."/>
            <person name="Goker M."/>
            <person name="Detter J.C."/>
            <person name="Woyke T."/>
            <person name="Bristow J."/>
            <person name="Markowitz V."/>
            <person name="Hugenholtz P."/>
            <person name="Kyrpides N.C."/>
            <person name="Klenk H.P."/>
            <person name="Eisen J.A."/>
        </authorList>
    </citation>
    <scope>NUCLEOTIDE SEQUENCE [LARGE SCALE GENOMIC DNA]</scope>
    <source>
        <strain evidence="4">DSM 18170</strain>
    </source>
</reference>
<comment type="similarity">
    <text evidence="1">Belongs to the initiator RepB protein family.</text>
</comment>
<dbReference type="Pfam" id="PF21205">
    <property type="entry name" value="Rep3_C"/>
    <property type="match status" value="1"/>
</dbReference>
<accession>F0R991</accession>
<dbReference type="EMBL" id="CP002531">
    <property type="protein sequence ID" value="ADY38212.1"/>
    <property type="molecule type" value="Genomic_DNA"/>
</dbReference>
<name>F0R991_PHOSB</name>
<keyword evidence="3" id="KW-0614">Plasmid</keyword>
<dbReference type="OrthoDB" id="670441at2"/>